<feature type="compositionally biased region" description="Basic and acidic residues" evidence="1">
    <location>
        <begin position="262"/>
        <end position="273"/>
    </location>
</feature>
<organism evidence="3 4">
    <name type="scientific">[Torrubiella] hemipterigena</name>
    <dbReference type="NCBI Taxonomy" id="1531966"/>
    <lineage>
        <taxon>Eukaryota</taxon>
        <taxon>Fungi</taxon>
        <taxon>Dikarya</taxon>
        <taxon>Ascomycota</taxon>
        <taxon>Pezizomycotina</taxon>
        <taxon>Sordariomycetes</taxon>
        <taxon>Hypocreomycetidae</taxon>
        <taxon>Hypocreales</taxon>
        <taxon>Clavicipitaceae</taxon>
        <taxon>Clavicipitaceae incertae sedis</taxon>
        <taxon>'Torrubiella' clade</taxon>
    </lineage>
</organism>
<feature type="region of interest" description="Disordered" evidence="1">
    <location>
        <begin position="262"/>
        <end position="282"/>
    </location>
</feature>
<evidence type="ECO:0000313" key="3">
    <source>
        <dbReference type="EMBL" id="CEJ91155.1"/>
    </source>
</evidence>
<feature type="domain" description="AB hydrolase-1" evidence="2">
    <location>
        <begin position="57"/>
        <end position="364"/>
    </location>
</feature>
<dbReference type="EMBL" id="CDHN01000003">
    <property type="protein sequence ID" value="CEJ91155.1"/>
    <property type="molecule type" value="Genomic_DNA"/>
</dbReference>
<protein>
    <recommendedName>
        <fullName evidence="2">AB hydrolase-1 domain-containing protein</fullName>
    </recommendedName>
</protein>
<evidence type="ECO:0000313" key="4">
    <source>
        <dbReference type="Proteomes" id="UP000039046"/>
    </source>
</evidence>
<dbReference type="STRING" id="1531966.A0A0A1TK84"/>
<dbReference type="HOGENOM" id="CLU_036837_0_0_1"/>
<accession>A0A0A1TK84</accession>
<dbReference type="Proteomes" id="UP000039046">
    <property type="component" value="Unassembled WGS sequence"/>
</dbReference>
<evidence type="ECO:0000259" key="2">
    <source>
        <dbReference type="Pfam" id="PF12697"/>
    </source>
</evidence>
<dbReference type="InterPro" id="IPR000073">
    <property type="entry name" value="AB_hydrolase_1"/>
</dbReference>
<proteinExistence type="predicted"/>
<gene>
    <name evidence="3" type="ORF">VHEMI06888</name>
</gene>
<evidence type="ECO:0000256" key="1">
    <source>
        <dbReference type="SAM" id="MobiDB-lite"/>
    </source>
</evidence>
<dbReference type="OrthoDB" id="94039at2759"/>
<dbReference type="AlphaFoldDB" id="A0A0A1TK84"/>
<dbReference type="Pfam" id="PF12697">
    <property type="entry name" value="Abhydrolase_6"/>
    <property type="match status" value="1"/>
</dbReference>
<dbReference type="InterPro" id="IPR029058">
    <property type="entry name" value="AB_hydrolase_fold"/>
</dbReference>
<reference evidence="3 4" key="1">
    <citation type="journal article" date="2015" name="Genome Announc.">
        <title>Draft Genome Sequence and Gene Annotation of the Entomopathogenic Fungus Verticillium hemipterigenum.</title>
        <authorList>
            <person name="Horn F."/>
            <person name="Habel A."/>
            <person name="Scharf D.H."/>
            <person name="Dworschak J."/>
            <person name="Brakhage A.A."/>
            <person name="Guthke R."/>
            <person name="Hertweck C."/>
            <person name="Linde J."/>
        </authorList>
    </citation>
    <scope>NUCLEOTIDE SEQUENCE [LARGE SCALE GENOMIC DNA]</scope>
</reference>
<dbReference type="Gene3D" id="3.40.50.1820">
    <property type="entry name" value="alpha/beta hydrolase"/>
    <property type="match status" value="1"/>
</dbReference>
<name>A0A0A1TK84_9HYPO</name>
<sequence length="413" mass="45961">MAFPFHIQEHILDGAHMREYACATANSQEDILSLHVKQYTPIDNPHPQKGDITVIGAHANGFPKEMYEPLWSDLYHQLKQGGVHIRSICTIDAAWQGQSGLLNSGKLGNDPSWLDYSRDIYQVIGALRLPQPLVAVGHSFGGAALVNTSLMNPRLFTSIILLDPVIEVINGPSAGTLVNKRSPVAMSVFRRDTWPSRVEAEKSFSKNAFYQSWDPRALQLWLEYGLTDTQDGKVALTTSKHQEVRTFVRSSSKAFNADGSKIIDPRRIPDADPNHPQTQISWPVYRPESSTTWDHLPRVRPTVLYIFGGQSNIGNRASRNKKVFHTGTGIGGSGGVTVGKVKQVVGEEYGHLIPMENPKLCADAAASWIVQHLPSWQAEDTEFQEFAKQPAQVKSFMGQDIFDFFSKTRQSKL</sequence>
<keyword evidence="4" id="KW-1185">Reference proteome</keyword>
<dbReference type="SUPFAM" id="SSF53474">
    <property type="entry name" value="alpha/beta-Hydrolases"/>
    <property type="match status" value="1"/>
</dbReference>